<evidence type="ECO:0000313" key="1">
    <source>
        <dbReference type="EMBL" id="GAG38151.1"/>
    </source>
</evidence>
<organism evidence="1">
    <name type="scientific">marine sediment metagenome</name>
    <dbReference type="NCBI Taxonomy" id="412755"/>
    <lineage>
        <taxon>unclassified sequences</taxon>
        <taxon>metagenomes</taxon>
        <taxon>ecological metagenomes</taxon>
    </lineage>
</organism>
<accession>X0YN67</accession>
<dbReference type="EMBL" id="BARS01047264">
    <property type="protein sequence ID" value="GAG38151.1"/>
    <property type="molecule type" value="Genomic_DNA"/>
</dbReference>
<proteinExistence type="predicted"/>
<comment type="caution">
    <text evidence="1">The sequence shown here is derived from an EMBL/GenBank/DDBJ whole genome shotgun (WGS) entry which is preliminary data.</text>
</comment>
<reference evidence="1" key="1">
    <citation type="journal article" date="2014" name="Front. Microbiol.">
        <title>High frequency of phylogenetically diverse reductive dehalogenase-homologous genes in deep subseafloor sedimentary metagenomes.</title>
        <authorList>
            <person name="Kawai M."/>
            <person name="Futagami T."/>
            <person name="Toyoda A."/>
            <person name="Takaki Y."/>
            <person name="Nishi S."/>
            <person name="Hori S."/>
            <person name="Arai W."/>
            <person name="Tsubouchi T."/>
            <person name="Morono Y."/>
            <person name="Uchiyama I."/>
            <person name="Ito T."/>
            <person name="Fujiyama A."/>
            <person name="Inagaki F."/>
            <person name="Takami H."/>
        </authorList>
    </citation>
    <scope>NUCLEOTIDE SEQUENCE</scope>
    <source>
        <strain evidence="1">Expedition CK06-06</strain>
    </source>
</reference>
<dbReference type="AlphaFoldDB" id="X0YN67"/>
<name>X0YN67_9ZZZZ</name>
<protein>
    <recommendedName>
        <fullName evidence="2">Protease modulator HflC</fullName>
    </recommendedName>
</protein>
<evidence type="ECO:0008006" key="2">
    <source>
        <dbReference type="Google" id="ProtNLM"/>
    </source>
</evidence>
<sequence length="87" mass="10126">KIRASADAEEKRILSEAYKEAEKTKGEGDGEAMRIYAEAYKQGPDFYEFIRKLESYRKFLDENTTVILSSDSELLDLLSREDLRKQK</sequence>
<gene>
    <name evidence="1" type="ORF">S01H1_71019</name>
</gene>
<dbReference type="PANTHER" id="PTHR42911:SF1">
    <property type="entry name" value="MODULATOR OF FTSH PROTEASE HFLC"/>
    <property type="match status" value="1"/>
</dbReference>
<feature type="non-terminal residue" evidence="1">
    <location>
        <position position="1"/>
    </location>
</feature>
<dbReference type="PANTHER" id="PTHR42911">
    <property type="entry name" value="MODULATOR OF FTSH PROTEASE HFLC"/>
    <property type="match status" value="1"/>
</dbReference>